<dbReference type="GO" id="GO:0043805">
    <property type="term" value="F:indolepyruvate ferredoxin oxidoreductase activity"/>
    <property type="evidence" value="ECO:0007669"/>
    <property type="project" value="UniProtKB-EC"/>
</dbReference>
<protein>
    <submittedName>
        <fullName evidence="3">Indolepyruvate oxidoreductase subunit B</fullName>
        <ecNumber evidence="3">1.2.7.8</ecNumber>
    </submittedName>
</protein>
<dbReference type="InterPro" id="IPR046667">
    <property type="entry name" value="DUF6537"/>
</dbReference>
<gene>
    <name evidence="3" type="ORF">CFR75_09385</name>
</gene>
<evidence type="ECO:0000259" key="2">
    <source>
        <dbReference type="Pfam" id="PF20169"/>
    </source>
</evidence>
<dbReference type="PANTHER" id="PTHR43854">
    <property type="entry name" value="INDOLEPYRUVATE OXIDOREDUCTASE SUBUNIT IORB"/>
    <property type="match status" value="1"/>
</dbReference>
<dbReference type="PANTHER" id="PTHR43854:SF1">
    <property type="entry name" value="INDOLEPYRUVATE OXIDOREDUCTASE SUBUNIT IORB"/>
    <property type="match status" value="1"/>
</dbReference>
<dbReference type="InterPro" id="IPR002869">
    <property type="entry name" value="Pyrv_flavodox_OxRed_cen"/>
</dbReference>
<keyword evidence="3" id="KW-0560">Oxidoreductase</keyword>
<feature type="domain" description="Pyruvate/ketoisovalerate oxidoreductase catalytic" evidence="1">
    <location>
        <begin position="16"/>
        <end position="203"/>
    </location>
</feature>
<dbReference type="STRING" id="1220579.GCA_001571345_01856"/>
<sequence length="508" mass="54853">MKPEKKPISIAVCAMGGQGGGVLVSWIVTLAEQCGWVVQSTSVPGVAQRTGATIYYIEMVPPDPAGRTPILALMPTPGEVDIVIGAELMEGGRAMLRGLVTPERTTLIVSTHRSYAVEERISPGDGRIDPAAVHEAAAIAARSVIAFDMEAVAQQAKSVISAVMFGALAASAALPFPLSAFHDAIRRGGIGVKASIRAFDLGAARATQPVAQQPVPASPSPVPGLQQLTGHTGFDALLSRAAALPGAAHGMVDAGLRRVADFQDLAYAEVYLALVEEFAATGHEALSIEAARHIANAMAYDDIIKVADLKIRRTRFARIAGEMGARGGQPLAITEFMHPRAEEVQAILPYGLGLFLEKTGLGRRLLAPFVKTGWRVRTDRLRWFMLLFLTAELYRLRPGSLRHRREMRHRDEWLALVRAAWRLDANFAVEVLRCRRLVKGYSDTHARGLSKFDQVMKAVRKLLGHGVSGAKAATWTRFLRDAALEDAQGKALEQALARFERGAMVEGN</sequence>
<dbReference type="EC" id="1.2.7.8" evidence="3"/>
<dbReference type="Pfam" id="PF01558">
    <property type="entry name" value="POR"/>
    <property type="match status" value="1"/>
</dbReference>
<proteinExistence type="predicted"/>
<dbReference type="Pfam" id="PF20169">
    <property type="entry name" value="DUF6537"/>
    <property type="match status" value="1"/>
</dbReference>
<evidence type="ECO:0000313" key="3">
    <source>
        <dbReference type="EMBL" id="PYD56744.1"/>
    </source>
</evidence>
<dbReference type="EMBL" id="NKUC01000017">
    <property type="protein sequence ID" value="PYD56744.1"/>
    <property type="molecule type" value="Genomic_DNA"/>
</dbReference>
<reference evidence="3 4" key="1">
    <citation type="submission" date="2017-07" db="EMBL/GenBank/DDBJ databases">
        <title>A draft genome sequence of Komagataeibacter xylinus LMG 1515.</title>
        <authorList>
            <person name="Skraban J."/>
            <person name="Cleenwerck I."/>
            <person name="Vandamme P."/>
            <person name="Trcek J."/>
        </authorList>
    </citation>
    <scope>NUCLEOTIDE SEQUENCE [LARGE SCALE GENOMIC DNA]</scope>
    <source>
        <strain evidence="3 4">LMG 1515</strain>
    </source>
</reference>
<dbReference type="InterPro" id="IPR052198">
    <property type="entry name" value="IorB_Oxidoreductase"/>
</dbReference>
<dbReference type="RefSeq" id="WP_061274305.1">
    <property type="nucleotide sequence ID" value="NZ_CBCRXN010000015.1"/>
</dbReference>
<dbReference type="Proteomes" id="UP000248257">
    <property type="component" value="Unassembled WGS sequence"/>
</dbReference>
<dbReference type="OrthoDB" id="1490270at2"/>
<organism evidence="3 4">
    <name type="scientific">Komagataeibacter xylinus</name>
    <name type="common">Gluconacetobacter xylinus</name>
    <dbReference type="NCBI Taxonomy" id="28448"/>
    <lineage>
        <taxon>Bacteria</taxon>
        <taxon>Pseudomonadati</taxon>
        <taxon>Pseudomonadota</taxon>
        <taxon>Alphaproteobacteria</taxon>
        <taxon>Acetobacterales</taxon>
        <taxon>Acetobacteraceae</taxon>
        <taxon>Komagataeibacter</taxon>
    </lineage>
</organism>
<keyword evidence="4" id="KW-1185">Reference proteome</keyword>
<feature type="domain" description="DUF6537" evidence="2">
    <location>
        <begin position="250"/>
        <end position="457"/>
    </location>
</feature>
<evidence type="ECO:0000259" key="1">
    <source>
        <dbReference type="Pfam" id="PF01558"/>
    </source>
</evidence>
<keyword evidence="3" id="KW-0670">Pyruvate</keyword>
<accession>A0A318PNV2</accession>
<dbReference type="InterPro" id="IPR019752">
    <property type="entry name" value="Pyrv/ketoisovalerate_OxRed_cat"/>
</dbReference>
<dbReference type="NCBIfam" id="NF006179">
    <property type="entry name" value="PRK08312.1"/>
    <property type="match status" value="1"/>
</dbReference>
<comment type="caution">
    <text evidence="3">The sequence shown here is derived from an EMBL/GenBank/DDBJ whole genome shotgun (WGS) entry which is preliminary data.</text>
</comment>
<dbReference type="Gene3D" id="3.40.920.10">
    <property type="entry name" value="Pyruvate-ferredoxin oxidoreductase, PFOR, domain III"/>
    <property type="match status" value="1"/>
</dbReference>
<dbReference type="AlphaFoldDB" id="A0A318PNV2"/>
<name>A0A318PNV2_KOMXY</name>
<evidence type="ECO:0000313" key="4">
    <source>
        <dbReference type="Proteomes" id="UP000248257"/>
    </source>
</evidence>